<feature type="domain" description="VOC" evidence="1">
    <location>
        <begin position="143"/>
        <end position="261"/>
    </location>
</feature>
<sequence>MTMTDYAFTHLRHVALAVPDYEKQLAFYTEQWGLSVAGSDGDVTYLAAEGSPESYIVRIRKDADKRLDLISYGVSDADAVDALAERLGRGGVQVVGEPHDLQTPGGGYGFRFFDNEGRTIEVSADVAPRGHRKIEEGESIPVKLSHVVVNSTDPESTVAFYERNFGFQVSDILMHPRMGKMMWFMRTNSWHHSMAIARGPHPALHHASFEMRGIDEYMRGTGRMLRAGVEKIWGPGRHQAGNNTFSYFLDPNGNTMEYTTELEVLEEDTWHPHVYDFSDPAVSDQWGTANAMDEFVAAKSFNDVDKGLFVAPPV</sequence>
<organism evidence="2 3">
    <name type="scientific">Gordonia sesuvii</name>
    <dbReference type="NCBI Taxonomy" id="3116777"/>
    <lineage>
        <taxon>Bacteria</taxon>
        <taxon>Bacillati</taxon>
        <taxon>Actinomycetota</taxon>
        <taxon>Actinomycetes</taxon>
        <taxon>Mycobacteriales</taxon>
        <taxon>Gordoniaceae</taxon>
        <taxon>Gordonia</taxon>
    </lineage>
</organism>
<dbReference type="PANTHER" id="PTHR21366:SF14">
    <property type="entry name" value="GLYOXALASE DOMAIN-CONTAINING PROTEIN 5"/>
    <property type="match status" value="1"/>
</dbReference>
<feature type="domain" description="VOC" evidence="1">
    <location>
        <begin position="10"/>
        <end position="125"/>
    </location>
</feature>
<dbReference type="Pfam" id="PF00903">
    <property type="entry name" value="Glyoxalase"/>
    <property type="match status" value="2"/>
</dbReference>
<dbReference type="InterPro" id="IPR004360">
    <property type="entry name" value="Glyas_Fos-R_dOase_dom"/>
</dbReference>
<accession>A0ABU7MK19</accession>
<keyword evidence="3" id="KW-1185">Reference proteome</keyword>
<comment type="caution">
    <text evidence="2">The sequence shown here is derived from an EMBL/GenBank/DDBJ whole genome shotgun (WGS) entry which is preliminary data.</text>
</comment>
<dbReference type="CDD" id="cd08362">
    <property type="entry name" value="BphC5-RrK37_N_like"/>
    <property type="match status" value="1"/>
</dbReference>
<dbReference type="PANTHER" id="PTHR21366">
    <property type="entry name" value="GLYOXALASE FAMILY PROTEIN"/>
    <property type="match status" value="1"/>
</dbReference>
<dbReference type="RefSeq" id="WP_330435657.1">
    <property type="nucleotide sequence ID" value="NZ_JAZDUF010000008.1"/>
</dbReference>
<reference evidence="2 3" key="1">
    <citation type="submission" date="2024-01" db="EMBL/GenBank/DDBJ databases">
        <title>Draft genome sequence of Gordonia sp. LSe1-13.</title>
        <authorList>
            <person name="Suphannarot A."/>
            <person name="Mingma R."/>
        </authorList>
    </citation>
    <scope>NUCLEOTIDE SEQUENCE [LARGE SCALE GENOMIC DNA]</scope>
    <source>
        <strain evidence="2 3">LSe1-13</strain>
    </source>
</reference>
<dbReference type="PROSITE" id="PS51819">
    <property type="entry name" value="VOC"/>
    <property type="match status" value="2"/>
</dbReference>
<evidence type="ECO:0000313" key="3">
    <source>
        <dbReference type="Proteomes" id="UP001347146"/>
    </source>
</evidence>
<proteinExistence type="predicted"/>
<dbReference type="InterPro" id="IPR037523">
    <property type="entry name" value="VOC_core"/>
</dbReference>
<evidence type="ECO:0000313" key="2">
    <source>
        <dbReference type="EMBL" id="MEE3852961.1"/>
    </source>
</evidence>
<gene>
    <name evidence="2" type="ORF">VZC37_21670</name>
</gene>
<protein>
    <submittedName>
        <fullName evidence="2">VOC family protein</fullName>
    </submittedName>
</protein>
<dbReference type="SUPFAM" id="SSF54593">
    <property type="entry name" value="Glyoxalase/Bleomycin resistance protein/Dihydroxybiphenyl dioxygenase"/>
    <property type="match status" value="1"/>
</dbReference>
<dbReference type="Gene3D" id="3.10.180.10">
    <property type="entry name" value="2,3-Dihydroxybiphenyl 1,2-Dioxygenase, domain 1"/>
    <property type="match status" value="2"/>
</dbReference>
<dbReference type="EMBL" id="JAZDUF010000008">
    <property type="protein sequence ID" value="MEE3852961.1"/>
    <property type="molecule type" value="Genomic_DNA"/>
</dbReference>
<dbReference type="InterPro" id="IPR050383">
    <property type="entry name" value="GlyoxalaseI/FosfomycinResist"/>
</dbReference>
<name>A0ABU7MK19_9ACTN</name>
<dbReference type="InterPro" id="IPR029068">
    <property type="entry name" value="Glyas_Bleomycin-R_OHBP_Dase"/>
</dbReference>
<evidence type="ECO:0000259" key="1">
    <source>
        <dbReference type="PROSITE" id="PS51819"/>
    </source>
</evidence>
<dbReference type="Proteomes" id="UP001347146">
    <property type="component" value="Unassembled WGS sequence"/>
</dbReference>